<reference evidence="2 3" key="1">
    <citation type="submission" date="2016-02" db="EMBL/GenBank/DDBJ databases">
        <title>Draft genome sequence of Hydrogenophaga sp. LPB0072.</title>
        <authorList>
            <person name="Shin S.-K."/>
            <person name="Yi H."/>
        </authorList>
    </citation>
    <scope>NUCLEOTIDE SEQUENCE [LARGE SCALE GENOMIC DNA]</scope>
    <source>
        <strain evidence="2 3">LPB0072</strain>
    </source>
</reference>
<accession>A0ABX2U2K7</accession>
<feature type="transmembrane region" description="Helical" evidence="1">
    <location>
        <begin position="59"/>
        <end position="79"/>
    </location>
</feature>
<dbReference type="RefSeq" id="WP_082877094.1">
    <property type="nucleotide sequence ID" value="NZ_CP017476.1"/>
</dbReference>
<comment type="caution">
    <text evidence="2">The sequence shown here is derived from an EMBL/GenBank/DDBJ whole genome shotgun (WGS) entry which is preliminary data.</text>
</comment>
<name>A0ABX2U2K7_9BURK</name>
<evidence type="ECO:0008006" key="4">
    <source>
        <dbReference type="Google" id="ProtNLM"/>
    </source>
</evidence>
<evidence type="ECO:0000256" key="1">
    <source>
        <dbReference type="SAM" id="Phobius"/>
    </source>
</evidence>
<feature type="transmembrane region" description="Helical" evidence="1">
    <location>
        <begin position="85"/>
        <end position="107"/>
    </location>
</feature>
<keyword evidence="1" id="KW-0472">Membrane</keyword>
<sequence length="215" mass="23403">MSMWPVLRAVGAGLLAVAWAIASYFNSASGQASGWGAALALAPLSLVVGLGLWRMRPRWLAAGLTLGLVGLLALLWPLLSQRIAVLYFLEHMGVYSLLAVFFARTLVGPGESLVTQMARRVHGGVLSENQQRYTRQVTLAWSVFFAGMVVVSVGLFLWAPLPAWSAFATLLGGPLIAVMFVGEVLVRRRVLPDEARASLKETVQAWRVQRSEDEQ</sequence>
<feature type="transmembrane region" description="Helical" evidence="1">
    <location>
        <begin position="164"/>
        <end position="186"/>
    </location>
</feature>
<evidence type="ECO:0000313" key="2">
    <source>
        <dbReference type="EMBL" id="OAD40099.1"/>
    </source>
</evidence>
<dbReference type="Proteomes" id="UP000185657">
    <property type="component" value="Unassembled WGS sequence"/>
</dbReference>
<keyword evidence="3" id="KW-1185">Reference proteome</keyword>
<feature type="transmembrane region" description="Helical" evidence="1">
    <location>
        <begin position="139"/>
        <end position="158"/>
    </location>
</feature>
<gene>
    <name evidence="2" type="ORF">LPB72_18220</name>
</gene>
<proteinExistence type="predicted"/>
<keyword evidence="1" id="KW-1133">Transmembrane helix</keyword>
<evidence type="ECO:0000313" key="3">
    <source>
        <dbReference type="Proteomes" id="UP000185657"/>
    </source>
</evidence>
<keyword evidence="1" id="KW-0812">Transmembrane</keyword>
<protein>
    <recommendedName>
        <fullName evidence="4">Ketosynthase</fullName>
    </recommendedName>
</protein>
<dbReference type="EMBL" id="LVWD01000034">
    <property type="protein sequence ID" value="OAD40099.1"/>
    <property type="molecule type" value="Genomic_DNA"/>
</dbReference>
<feature type="transmembrane region" description="Helical" evidence="1">
    <location>
        <begin position="32"/>
        <end position="52"/>
    </location>
</feature>
<organism evidence="2 3">
    <name type="scientific">Hydrogenophaga crassostreae</name>
    <dbReference type="NCBI Taxonomy" id="1763535"/>
    <lineage>
        <taxon>Bacteria</taxon>
        <taxon>Pseudomonadati</taxon>
        <taxon>Pseudomonadota</taxon>
        <taxon>Betaproteobacteria</taxon>
        <taxon>Burkholderiales</taxon>
        <taxon>Comamonadaceae</taxon>
        <taxon>Hydrogenophaga</taxon>
    </lineage>
</organism>